<feature type="domain" description="DUF1549" evidence="2">
    <location>
        <begin position="267"/>
        <end position="478"/>
    </location>
</feature>
<evidence type="ECO:0000259" key="4">
    <source>
        <dbReference type="Pfam" id="PF07635"/>
    </source>
</evidence>
<dbReference type="InterPro" id="IPR022655">
    <property type="entry name" value="DUF1553"/>
</dbReference>
<gene>
    <name evidence="5" type="ordered locus">RB2845</name>
</gene>
<evidence type="ECO:0000256" key="1">
    <source>
        <dbReference type="SAM" id="MobiDB-lite"/>
    </source>
</evidence>
<dbReference type="InterPro" id="IPR011444">
    <property type="entry name" value="DUF1549"/>
</dbReference>
<evidence type="ECO:0000313" key="5">
    <source>
        <dbReference type="EMBL" id="CAD72860.1"/>
    </source>
</evidence>
<dbReference type="Pfam" id="PF07583">
    <property type="entry name" value="PSCyt2"/>
    <property type="match status" value="1"/>
</dbReference>
<dbReference type="OrthoDB" id="127107at2"/>
<evidence type="ECO:0000259" key="3">
    <source>
        <dbReference type="Pfam" id="PF07587"/>
    </source>
</evidence>
<protein>
    <recommendedName>
        <fullName evidence="7">Cytochrome c domain-containing protein</fullName>
    </recommendedName>
</protein>
<dbReference type="EnsemblBacteria" id="CAD72860">
    <property type="protein sequence ID" value="CAD72860"/>
    <property type="gene ID" value="RB2845"/>
</dbReference>
<dbReference type="Pfam" id="PF07635">
    <property type="entry name" value="PSCyt1"/>
    <property type="match status" value="1"/>
</dbReference>
<dbReference type="AlphaFoldDB" id="Q7UV66"/>
<dbReference type="InterPro" id="IPR011429">
    <property type="entry name" value="Cyt_c_Planctomycete-type"/>
</dbReference>
<feature type="domain" description="DUF1553" evidence="3">
    <location>
        <begin position="621"/>
        <end position="871"/>
    </location>
</feature>
<sequence>MMRWTKRKSWKSIMPEIPRSRRRLMRPIDSRTPAYVPGLGARSHRNRSCGVASFSPWFASPWHREGDDKRVEVWQLGNPQSRSVGGVGLMQRIAICGVVLMMLLGPVTARSEDEVDHRDTAQPTQDSLNFFESKIRPLLIDHCYECHGEDSQESELRVDTLAGMLTGGLAGASLVPGKPASSLLVTAVRYQDNDLKMPPDEKLSDVQVADIIRWVEMGAPHPDTNTVGPIVQRGEVDLDQGRKHWAFQPPIKATPPIGDALTDAPNPIDAFVLARLRAEGLRPNAPADKRTLLRRVTFDLIGLPPTPEEIDSFLSDSSSDAFAKVVDRLLASPQYGERWARHWLDVARYADSNGLDENVVHGNAWRYRDYVVRSLNGDKPYNQFVVEQLAGDLLDSGNDVDLRHDRLVATGFLVLGPKVLAEQDEAKMEMDIIDEQIDTVGRSLMGLTLGCARCHTHKFDPISHHDYYGLAGIFQSTQTMDSYKTVAEWHENSIETPEQAAELKQHQQKIADQEKLIAEKFTHAKSELEPPSDAAAKPDELEKRFSEETRAELKTLRDELERLKEETPELPSAMGVVDGDIADTAVHLRGSHLTLGDVVPRRFPEVLMSDDDPSIPADQSGRLEFARWLTNGRHPLTARVMVNRLWRGHFGKGLVPTVDNFGLKGSSPTHPELLDWLAVRFVEEGWSIKAMHRMMVLSQTYQQSSDFDASNAELDPSNQFYWRFSVRRLEAEAIRDGLLAVSGQLDWTTGGNIMPYKNREYVFNHTSQDKSRYDSKRRSIYVPVIRNHLYDMFQLFDYTDASVLDGDRNTSTIAPQALYLMNSEMVSDLTFAMADRLLNEDTDSVQRIQRLYLEAYGRPPRDPEISDGVRFLSRFETLQRRGDVESDGNASDPERSAWQAFCQAVVSSSEFVYLR</sequence>
<evidence type="ECO:0000313" key="6">
    <source>
        <dbReference type="Proteomes" id="UP000001025"/>
    </source>
</evidence>
<feature type="compositionally biased region" description="Basic and acidic residues" evidence="1">
    <location>
        <begin position="536"/>
        <end position="548"/>
    </location>
</feature>
<dbReference type="GO" id="GO:0020037">
    <property type="term" value="F:heme binding"/>
    <property type="evidence" value="ECO:0007669"/>
    <property type="project" value="InterPro"/>
</dbReference>
<dbReference type="SUPFAM" id="SSF46626">
    <property type="entry name" value="Cytochrome c"/>
    <property type="match status" value="1"/>
</dbReference>
<reference evidence="5 6" key="1">
    <citation type="journal article" date="2003" name="Proc. Natl. Acad. Sci. U.S.A.">
        <title>Complete genome sequence of the marine planctomycete Pirellula sp. strain 1.</title>
        <authorList>
            <person name="Gloeckner F.O."/>
            <person name="Kube M."/>
            <person name="Bauer M."/>
            <person name="Teeling H."/>
            <person name="Lombardot T."/>
            <person name="Ludwig W."/>
            <person name="Gade D."/>
            <person name="Beck A."/>
            <person name="Borzym K."/>
            <person name="Heitmann K."/>
            <person name="Rabus R."/>
            <person name="Schlesner H."/>
            <person name="Amann R."/>
            <person name="Reinhardt R."/>
        </authorList>
    </citation>
    <scope>NUCLEOTIDE SEQUENCE [LARGE SCALE GENOMIC DNA]</scope>
    <source>
        <strain evidence="6">DSM 10527 / NCIMB 13988 / SH1</strain>
    </source>
</reference>
<keyword evidence="6" id="KW-1185">Reference proteome</keyword>
<dbReference type="HOGENOM" id="CLU_005632_1_0_0"/>
<name>Q7UV66_RHOBA</name>
<dbReference type="PANTHER" id="PTHR35889">
    <property type="entry name" value="CYCLOINULO-OLIGOSACCHARIDE FRUCTANOTRANSFERASE-RELATED"/>
    <property type="match status" value="1"/>
</dbReference>
<dbReference type="PANTHER" id="PTHR35889:SF3">
    <property type="entry name" value="F-BOX DOMAIN-CONTAINING PROTEIN"/>
    <property type="match status" value="1"/>
</dbReference>
<proteinExistence type="predicted"/>
<feature type="domain" description="Cytochrome C Planctomycete-type" evidence="4">
    <location>
        <begin position="143"/>
        <end position="201"/>
    </location>
</feature>
<dbReference type="InterPro" id="IPR036909">
    <property type="entry name" value="Cyt_c-like_dom_sf"/>
</dbReference>
<dbReference type="EMBL" id="BX294137">
    <property type="protein sequence ID" value="CAD72860.1"/>
    <property type="molecule type" value="Genomic_DNA"/>
</dbReference>
<dbReference type="PATRIC" id="fig|243090.15.peg.1311"/>
<dbReference type="InParanoid" id="Q7UV66"/>
<organism evidence="5 6">
    <name type="scientific">Rhodopirellula baltica (strain DSM 10527 / NCIMB 13988 / SH1)</name>
    <dbReference type="NCBI Taxonomy" id="243090"/>
    <lineage>
        <taxon>Bacteria</taxon>
        <taxon>Pseudomonadati</taxon>
        <taxon>Planctomycetota</taxon>
        <taxon>Planctomycetia</taxon>
        <taxon>Pirellulales</taxon>
        <taxon>Pirellulaceae</taxon>
        <taxon>Rhodopirellula</taxon>
    </lineage>
</organism>
<dbReference type="STRING" id="243090.RB2845"/>
<evidence type="ECO:0008006" key="7">
    <source>
        <dbReference type="Google" id="ProtNLM"/>
    </source>
</evidence>
<dbReference type="Proteomes" id="UP000001025">
    <property type="component" value="Chromosome"/>
</dbReference>
<evidence type="ECO:0000259" key="2">
    <source>
        <dbReference type="Pfam" id="PF07583"/>
    </source>
</evidence>
<dbReference type="Pfam" id="PF07587">
    <property type="entry name" value="PSD1"/>
    <property type="match status" value="1"/>
</dbReference>
<dbReference type="KEGG" id="rba:RB2845"/>
<dbReference type="GO" id="GO:0009055">
    <property type="term" value="F:electron transfer activity"/>
    <property type="evidence" value="ECO:0007669"/>
    <property type="project" value="InterPro"/>
</dbReference>
<feature type="region of interest" description="Disordered" evidence="1">
    <location>
        <begin position="524"/>
        <end position="548"/>
    </location>
</feature>
<dbReference type="eggNOG" id="COG2010">
    <property type="taxonomic scope" value="Bacteria"/>
</dbReference>
<accession>Q7UV66</accession>